<proteinExistence type="predicted"/>
<keyword evidence="2" id="KW-1185">Reference proteome</keyword>
<reference evidence="1" key="1">
    <citation type="submission" date="2022-12" db="EMBL/GenBank/DDBJ databases">
        <authorList>
            <person name="Alioto T."/>
            <person name="Alioto T."/>
            <person name="Gomez Garrido J."/>
        </authorList>
    </citation>
    <scope>NUCLEOTIDE SEQUENCE</scope>
</reference>
<dbReference type="AlphaFoldDB" id="A0AA35PHB3"/>
<protein>
    <submittedName>
        <fullName evidence="1">Uncharacterized protein</fullName>
    </submittedName>
</protein>
<organism evidence="1 2">
    <name type="scientific">Podarcis lilfordi</name>
    <name type="common">Lilford's wall lizard</name>
    <dbReference type="NCBI Taxonomy" id="74358"/>
    <lineage>
        <taxon>Eukaryota</taxon>
        <taxon>Metazoa</taxon>
        <taxon>Chordata</taxon>
        <taxon>Craniata</taxon>
        <taxon>Vertebrata</taxon>
        <taxon>Euteleostomi</taxon>
        <taxon>Lepidosauria</taxon>
        <taxon>Squamata</taxon>
        <taxon>Bifurcata</taxon>
        <taxon>Unidentata</taxon>
        <taxon>Episquamata</taxon>
        <taxon>Laterata</taxon>
        <taxon>Lacertibaenia</taxon>
        <taxon>Lacertidae</taxon>
        <taxon>Podarcis</taxon>
    </lineage>
</organism>
<evidence type="ECO:0000313" key="1">
    <source>
        <dbReference type="EMBL" id="CAI5784702.1"/>
    </source>
</evidence>
<dbReference type="Proteomes" id="UP001178461">
    <property type="component" value="Chromosome 9"/>
</dbReference>
<dbReference type="EMBL" id="OX395134">
    <property type="protein sequence ID" value="CAI5784702.1"/>
    <property type="molecule type" value="Genomic_DNA"/>
</dbReference>
<evidence type="ECO:0000313" key="2">
    <source>
        <dbReference type="Proteomes" id="UP001178461"/>
    </source>
</evidence>
<accession>A0AA35PHB3</accession>
<gene>
    <name evidence="1" type="ORF">PODLI_1B027936</name>
</gene>
<sequence>MSHACPTPGYSHSPCPSSVLGLLGRPRPPNSRASVECLAPYTSRFQSEMMWKRKRRQLQISGACPFLGKDTQSNYGYAQVSYPSKLLCPAKKQMHTKLILFLFSKSCPSLLTG</sequence>
<name>A0AA35PHB3_9SAUR</name>